<reference evidence="6" key="1">
    <citation type="submission" date="2016-10" db="EMBL/GenBank/DDBJ databases">
        <authorList>
            <person name="Varghese N."/>
            <person name="Submissions S."/>
        </authorList>
    </citation>
    <scope>NUCLEOTIDE SEQUENCE [LARGE SCALE GENOMIC DNA]</scope>
    <source>
        <strain evidence="6">CGMCC 1.9230</strain>
    </source>
</reference>
<evidence type="ECO:0000256" key="3">
    <source>
        <dbReference type="ARBA" id="ARBA00023295"/>
    </source>
</evidence>
<sequence length="42" mass="5049">MNDPNAMVYYKGIYHLFFQYYCSDIVWGPMHWGHAVNTDLIH</sequence>
<proteinExistence type="inferred from homology"/>
<evidence type="ECO:0000256" key="2">
    <source>
        <dbReference type="ARBA" id="ARBA00022801"/>
    </source>
</evidence>
<dbReference type="GO" id="GO:0005737">
    <property type="term" value="C:cytoplasm"/>
    <property type="evidence" value="ECO:0007669"/>
    <property type="project" value="TreeGrafter"/>
</dbReference>
<dbReference type="Gene3D" id="2.115.10.20">
    <property type="entry name" value="Glycosyl hydrolase domain, family 43"/>
    <property type="match status" value="1"/>
</dbReference>
<dbReference type="EMBL" id="FNVP01000002">
    <property type="protein sequence ID" value="SEF72919.1"/>
    <property type="molecule type" value="Genomic_DNA"/>
</dbReference>
<name>A0A1H5UD43_9FLAO</name>
<accession>A0A1H5UD43</accession>
<keyword evidence="3" id="KW-0326">Glycosidase</keyword>
<dbReference type="GO" id="GO:0005987">
    <property type="term" value="P:sucrose catabolic process"/>
    <property type="evidence" value="ECO:0007669"/>
    <property type="project" value="TreeGrafter"/>
</dbReference>
<evidence type="ECO:0000313" key="5">
    <source>
        <dbReference type="EMBL" id="SEF72919.1"/>
    </source>
</evidence>
<organism evidence="5 6">
    <name type="scientific">Flavobacterium urumqiense</name>
    <dbReference type="NCBI Taxonomy" id="935224"/>
    <lineage>
        <taxon>Bacteria</taxon>
        <taxon>Pseudomonadati</taxon>
        <taxon>Bacteroidota</taxon>
        <taxon>Flavobacteriia</taxon>
        <taxon>Flavobacteriales</taxon>
        <taxon>Flavobacteriaceae</taxon>
        <taxon>Flavobacterium</taxon>
    </lineage>
</organism>
<keyword evidence="2 5" id="KW-0378">Hydrolase</keyword>
<evidence type="ECO:0000259" key="4">
    <source>
        <dbReference type="Pfam" id="PF00251"/>
    </source>
</evidence>
<dbReference type="AlphaFoldDB" id="A0A1H5UD43"/>
<keyword evidence="6" id="KW-1185">Reference proteome</keyword>
<dbReference type="Pfam" id="PF00251">
    <property type="entry name" value="Glyco_hydro_32N"/>
    <property type="match status" value="1"/>
</dbReference>
<dbReference type="Proteomes" id="UP000236737">
    <property type="component" value="Unassembled WGS sequence"/>
</dbReference>
<protein>
    <submittedName>
        <fullName evidence="5">Glycosyl hydrolases family 32 N-terminal domain-containing protein</fullName>
    </submittedName>
</protein>
<dbReference type="RefSeq" id="WP_208618862.1">
    <property type="nucleotide sequence ID" value="NZ_FNVP01000002.1"/>
</dbReference>
<dbReference type="PANTHER" id="PTHR42800">
    <property type="entry name" value="EXOINULINASE INUD (AFU_ORTHOLOGUE AFUA_5G00480)"/>
    <property type="match status" value="1"/>
</dbReference>
<comment type="similarity">
    <text evidence="1">Belongs to the glycosyl hydrolase 32 family.</text>
</comment>
<gene>
    <name evidence="5" type="ORF">SAMN04488130_102204</name>
</gene>
<dbReference type="InterPro" id="IPR013148">
    <property type="entry name" value="Glyco_hydro_32_N"/>
</dbReference>
<feature type="domain" description="Glycosyl hydrolase family 32 N-terminal" evidence="4">
    <location>
        <begin position="1"/>
        <end position="42"/>
    </location>
</feature>
<dbReference type="SUPFAM" id="SSF75005">
    <property type="entry name" value="Arabinanase/levansucrase/invertase"/>
    <property type="match status" value="1"/>
</dbReference>
<dbReference type="InterPro" id="IPR023296">
    <property type="entry name" value="Glyco_hydro_beta-prop_sf"/>
</dbReference>
<evidence type="ECO:0000313" key="6">
    <source>
        <dbReference type="Proteomes" id="UP000236737"/>
    </source>
</evidence>
<evidence type="ECO:0000256" key="1">
    <source>
        <dbReference type="ARBA" id="ARBA00009902"/>
    </source>
</evidence>
<dbReference type="GO" id="GO:0004575">
    <property type="term" value="F:sucrose alpha-glucosidase activity"/>
    <property type="evidence" value="ECO:0007669"/>
    <property type="project" value="TreeGrafter"/>
</dbReference>
<dbReference type="PANTHER" id="PTHR42800:SF1">
    <property type="entry name" value="EXOINULINASE INUD (AFU_ORTHOLOGUE AFUA_5G00480)"/>
    <property type="match status" value="1"/>
</dbReference>